<dbReference type="EMBL" id="JACCCU010000001">
    <property type="protein sequence ID" value="NYF89349.1"/>
    <property type="molecule type" value="Genomic_DNA"/>
</dbReference>
<feature type="transmembrane region" description="Helical" evidence="1">
    <location>
        <begin position="79"/>
        <end position="101"/>
    </location>
</feature>
<evidence type="ECO:0000256" key="1">
    <source>
        <dbReference type="SAM" id="Phobius"/>
    </source>
</evidence>
<keyword evidence="1" id="KW-0812">Transmembrane</keyword>
<keyword evidence="1" id="KW-1133">Transmembrane helix</keyword>
<comment type="caution">
    <text evidence="2">The sequence shown here is derived from an EMBL/GenBank/DDBJ whole genome shotgun (WGS) entry which is preliminary data.</text>
</comment>
<protein>
    <submittedName>
        <fullName evidence="2">Uncharacterized protein</fullName>
    </submittedName>
</protein>
<dbReference type="AlphaFoldDB" id="A0A852VEJ3"/>
<reference evidence="2 3" key="1">
    <citation type="submission" date="2020-07" db="EMBL/GenBank/DDBJ databases">
        <title>Genomic Encyclopedia of Type Strains, Phase IV (KMG-V): Genome sequencing to study the core and pangenomes of soil and plant-associated prokaryotes.</title>
        <authorList>
            <person name="Whitman W."/>
        </authorList>
    </citation>
    <scope>NUCLEOTIDE SEQUENCE [LARGE SCALE GENOMIC DNA]</scope>
    <source>
        <strain evidence="2 3">M8UP22</strain>
    </source>
</reference>
<gene>
    <name evidence="2" type="ORF">HDF08_001416</name>
</gene>
<evidence type="ECO:0000313" key="3">
    <source>
        <dbReference type="Proteomes" id="UP000564385"/>
    </source>
</evidence>
<feature type="transmembrane region" description="Helical" evidence="1">
    <location>
        <begin position="107"/>
        <end position="128"/>
    </location>
</feature>
<feature type="transmembrane region" description="Helical" evidence="1">
    <location>
        <begin position="51"/>
        <end position="70"/>
    </location>
</feature>
<organism evidence="2 3">
    <name type="scientific">Tunturiibacter lichenicola</name>
    <dbReference type="NCBI Taxonomy" id="2051959"/>
    <lineage>
        <taxon>Bacteria</taxon>
        <taxon>Pseudomonadati</taxon>
        <taxon>Acidobacteriota</taxon>
        <taxon>Terriglobia</taxon>
        <taxon>Terriglobales</taxon>
        <taxon>Acidobacteriaceae</taxon>
        <taxon>Tunturiibacter</taxon>
    </lineage>
</organism>
<dbReference type="Proteomes" id="UP000564385">
    <property type="component" value="Unassembled WGS sequence"/>
</dbReference>
<keyword evidence="1" id="KW-0472">Membrane</keyword>
<proteinExistence type="predicted"/>
<evidence type="ECO:0000313" key="2">
    <source>
        <dbReference type="EMBL" id="NYF89349.1"/>
    </source>
</evidence>
<feature type="transmembrane region" description="Helical" evidence="1">
    <location>
        <begin position="27"/>
        <end position="45"/>
    </location>
</feature>
<accession>A0A852VEJ3</accession>
<sequence>MRHVKTEDKAWAASQIRKISQRNRPRWIVLGLLFAGGAIYIDFFLEAGKRAAGQEILWSICTLGSLLIAIRKFLNYPRLLLPIVLTLIAHGLIIVLAGRLLPLDNSLTLLFFWLPELLLLFLVLAVFARLLDPNGARPDPEEL</sequence>
<name>A0A852VEJ3_9BACT</name>